<dbReference type="Proteomes" id="UP000186176">
    <property type="component" value="Unassembled WGS sequence"/>
</dbReference>
<dbReference type="RefSeq" id="XP_028875715.1">
    <property type="nucleotide sequence ID" value="XM_029017136.1"/>
</dbReference>
<feature type="compositionally biased region" description="Basic residues" evidence="1">
    <location>
        <begin position="128"/>
        <end position="137"/>
    </location>
</feature>
<reference evidence="2 3" key="1">
    <citation type="submission" date="2016-10" db="EMBL/GenBank/DDBJ databases">
        <title>Reductive evolution of mitochondrial metabolism and differential evolution of invasion-related proteins in Cryptosporidium.</title>
        <authorList>
            <person name="Liu S."/>
            <person name="Roellig D.M."/>
            <person name="Guo Y."/>
            <person name="Li N."/>
            <person name="Frace M.A."/>
            <person name="Tang K."/>
            <person name="Zhang L."/>
            <person name="Feng Y."/>
            <person name="Xiao L."/>
        </authorList>
    </citation>
    <scope>NUCLEOTIDE SEQUENCE [LARGE SCALE GENOMIC DNA]</scope>
    <source>
        <strain evidence="2">39726</strain>
    </source>
</reference>
<dbReference type="EMBL" id="LRBP01000009">
    <property type="protein sequence ID" value="OII74569.1"/>
    <property type="molecule type" value="Genomic_DNA"/>
</dbReference>
<keyword evidence="3" id="KW-1185">Reference proteome</keyword>
<evidence type="ECO:0000313" key="2">
    <source>
        <dbReference type="EMBL" id="OII74569.1"/>
    </source>
</evidence>
<organism evidence="2 3">
    <name type="scientific">Cryptosporidium ubiquitum</name>
    <dbReference type="NCBI Taxonomy" id="857276"/>
    <lineage>
        <taxon>Eukaryota</taxon>
        <taxon>Sar</taxon>
        <taxon>Alveolata</taxon>
        <taxon>Apicomplexa</taxon>
        <taxon>Conoidasida</taxon>
        <taxon>Coccidia</taxon>
        <taxon>Eucoccidiorida</taxon>
        <taxon>Eimeriorina</taxon>
        <taxon>Cryptosporidiidae</taxon>
        <taxon>Cryptosporidium</taxon>
    </lineage>
</organism>
<feature type="compositionally biased region" description="Basic and acidic residues" evidence="1">
    <location>
        <begin position="114"/>
        <end position="127"/>
    </location>
</feature>
<comment type="caution">
    <text evidence="2">The sequence shown here is derived from an EMBL/GenBank/DDBJ whole genome shotgun (WGS) entry which is preliminary data.</text>
</comment>
<accession>A0A1J4MK10</accession>
<proteinExistence type="predicted"/>
<dbReference type="GeneID" id="39976915"/>
<sequence length="332" mass="38195">MEASRQYGDTEESSLRQIQRSWPALSDWICEELYCSGLRIPINFGTKTIWGKGKLEASDDEYYRLHIASDDSEPVDPFESKEFLLNSVSKMTSSAIRFGVYHYVNRKEAKEMISESSNRLDESGKHEHSQKKSSKNKLRPEKEAESQKEKSESKIKYWWSKYIRRQKKKKEEKSKESQTPASQNQIDNYEYLLFGSNPNNQPNSTSANFQAPRKLFIQEMTSNEGIMNSNYDGNKIRPETYVPLEIKTSIFAAYFAAEPVVIHFSKTITRNRRVRYGQEIAVAEAFPRTINNSLSSIILARCDGTISIINQTKGLPIQSTRMFLVITCNDTT</sequence>
<protein>
    <submittedName>
        <fullName evidence="2">Uncharacterized protein</fullName>
    </submittedName>
</protein>
<evidence type="ECO:0000313" key="3">
    <source>
        <dbReference type="Proteomes" id="UP000186176"/>
    </source>
</evidence>
<dbReference type="VEuPathDB" id="CryptoDB:cubi_00122"/>
<evidence type="ECO:0000256" key="1">
    <source>
        <dbReference type="SAM" id="MobiDB-lite"/>
    </source>
</evidence>
<feature type="compositionally biased region" description="Basic and acidic residues" evidence="1">
    <location>
        <begin position="138"/>
        <end position="148"/>
    </location>
</feature>
<dbReference type="AlphaFoldDB" id="A0A1J4MK10"/>
<gene>
    <name evidence="2" type="ORF">cubi_00122</name>
</gene>
<dbReference type="OrthoDB" id="342996at2759"/>
<name>A0A1J4MK10_9CRYT</name>
<feature type="region of interest" description="Disordered" evidence="1">
    <location>
        <begin position="114"/>
        <end position="148"/>
    </location>
</feature>